<dbReference type="SUPFAM" id="SSF52047">
    <property type="entry name" value="RNI-like"/>
    <property type="match status" value="1"/>
</dbReference>
<gene>
    <name evidence="2" type="ORF">MNEG_11402</name>
</gene>
<evidence type="ECO:0000313" key="3">
    <source>
        <dbReference type="Proteomes" id="UP000054498"/>
    </source>
</evidence>
<accession>A0A0D2MPE3</accession>
<dbReference type="GO" id="GO:0005930">
    <property type="term" value="C:axoneme"/>
    <property type="evidence" value="ECO:0007669"/>
    <property type="project" value="UniProtKB-SubCell"/>
</dbReference>
<sequence>MRLAAAALPRLRRLALAANHVAAPGAAALAGAGWAAGLEDLDLGSNPLLGDAGAAALAAAPLPRLRRACLARAGITDAALPPLAAAPWALALLELGLAYNRGLGRDAAPWGELAARPLAGLRRLDLRAATALCAEAAAALARAAWLPGLEELRLAGISLGALSALRRAPCFAALEARGAVLLRA</sequence>
<dbReference type="KEGG" id="mng:MNEG_11402"/>
<dbReference type="EMBL" id="KK102944">
    <property type="protein sequence ID" value="KIY96560.1"/>
    <property type="molecule type" value="Genomic_DNA"/>
</dbReference>
<dbReference type="RefSeq" id="XP_013895580.1">
    <property type="nucleotide sequence ID" value="XM_014040126.1"/>
</dbReference>
<dbReference type="InterPro" id="IPR032675">
    <property type="entry name" value="LRR_dom_sf"/>
</dbReference>
<name>A0A0D2MPE3_9CHLO</name>
<dbReference type="Gene3D" id="3.80.10.10">
    <property type="entry name" value="Ribonuclease Inhibitor"/>
    <property type="match status" value="1"/>
</dbReference>
<comment type="subcellular location">
    <subcellularLocation>
        <location evidence="1">Cytoplasm</location>
        <location evidence="1">Cytoskeleton</location>
        <location evidence="1">Cilium axoneme</location>
    </subcellularLocation>
</comment>
<dbReference type="Proteomes" id="UP000054498">
    <property type="component" value="Unassembled WGS sequence"/>
</dbReference>
<dbReference type="GeneID" id="25728661"/>
<protein>
    <submittedName>
        <fullName evidence="2">Uncharacterized protein</fullName>
    </submittedName>
</protein>
<evidence type="ECO:0000256" key="1">
    <source>
        <dbReference type="ARBA" id="ARBA00004430"/>
    </source>
</evidence>
<evidence type="ECO:0000313" key="2">
    <source>
        <dbReference type="EMBL" id="KIY96560.1"/>
    </source>
</evidence>
<keyword evidence="3" id="KW-1185">Reference proteome</keyword>
<reference evidence="2 3" key="1">
    <citation type="journal article" date="2013" name="BMC Genomics">
        <title>Reconstruction of the lipid metabolism for the microalga Monoraphidium neglectum from its genome sequence reveals characteristics suitable for biofuel production.</title>
        <authorList>
            <person name="Bogen C."/>
            <person name="Al-Dilaimi A."/>
            <person name="Albersmeier A."/>
            <person name="Wichmann J."/>
            <person name="Grundmann M."/>
            <person name="Rupp O."/>
            <person name="Lauersen K.J."/>
            <person name="Blifernez-Klassen O."/>
            <person name="Kalinowski J."/>
            <person name="Goesmann A."/>
            <person name="Mussgnug J.H."/>
            <person name="Kruse O."/>
        </authorList>
    </citation>
    <scope>NUCLEOTIDE SEQUENCE [LARGE SCALE GENOMIC DNA]</scope>
    <source>
        <strain evidence="2 3">SAG 48.87</strain>
    </source>
</reference>
<proteinExistence type="predicted"/>
<organism evidence="2 3">
    <name type="scientific">Monoraphidium neglectum</name>
    <dbReference type="NCBI Taxonomy" id="145388"/>
    <lineage>
        <taxon>Eukaryota</taxon>
        <taxon>Viridiplantae</taxon>
        <taxon>Chlorophyta</taxon>
        <taxon>core chlorophytes</taxon>
        <taxon>Chlorophyceae</taxon>
        <taxon>CS clade</taxon>
        <taxon>Sphaeropleales</taxon>
        <taxon>Selenastraceae</taxon>
        <taxon>Monoraphidium</taxon>
    </lineage>
</organism>
<dbReference type="AlphaFoldDB" id="A0A0D2MPE3"/>